<feature type="non-terminal residue" evidence="1">
    <location>
        <position position="1"/>
    </location>
</feature>
<dbReference type="AlphaFoldDB" id="A0A3B0Y4X2"/>
<dbReference type="EMBL" id="UOFJ01000405">
    <property type="protein sequence ID" value="VAW69229.1"/>
    <property type="molecule type" value="Genomic_DNA"/>
</dbReference>
<reference evidence="1" key="1">
    <citation type="submission" date="2018-06" db="EMBL/GenBank/DDBJ databases">
        <authorList>
            <person name="Zhirakovskaya E."/>
        </authorList>
    </citation>
    <scope>NUCLEOTIDE SEQUENCE</scope>
</reference>
<proteinExistence type="predicted"/>
<gene>
    <name evidence="1" type="ORF">MNBD_GAMMA10-3359</name>
</gene>
<sequence length="47" mass="5629">KVNLDSENNYNFKEVTNYDIQLKEGWNIVKHTLVEKEDWVLPHLVCL</sequence>
<name>A0A3B0Y4X2_9ZZZZ</name>
<accession>A0A3B0Y4X2</accession>
<evidence type="ECO:0000313" key="1">
    <source>
        <dbReference type="EMBL" id="VAW69229.1"/>
    </source>
</evidence>
<protein>
    <submittedName>
        <fullName evidence="1">Uncharacterized protein</fullName>
    </submittedName>
</protein>
<organism evidence="1">
    <name type="scientific">hydrothermal vent metagenome</name>
    <dbReference type="NCBI Taxonomy" id="652676"/>
    <lineage>
        <taxon>unclassified sequences</taxon>
        <taxon>metagenomes</taxon>
        <taxon>ecological metagenomes</taxon>
    </lineage>
</organism>